<evidence type="ECO:0000313" key="1">
    <source>
        <dbReference type="EMBL" id="ADL19250.1"/>
    </source>
</evidence>
<protein>
    <submittedName>
        <fullName evidence="1">Uncharacterized protein</fullName>
    </submittedName>
</protein>
<dbReference type="OrthoDB" id="375811at2157"/>
<evidence type="ECO:0000313" key="2">
    <source>
        <dbReference type="Proteomes" id="UP000000346"/>
    </source>
</evidence>
<dbReference type="RefSeq" id="WP_013266762.1">
    <property type="nucleotide sequence ID" value="NC_014374.1"/>
</dbReference>
<dbReference type="GeneID" id="9499079"/>
<dbReference type="EMBL" id="CP001742">
    <property type="protein sequence ID" value="ADL19250.1"/>
    <property type="molecule type" value="Genomic_DNA"/>
</dbReference>
<dbReference type="KEGG" id="asc:ASAC_0844"/>
<dbReference type="STRING" id="666510.ASAC_0844"/>
<dbReference type="InParanoid" id="D9Q1R2"/>
<sequence>MEDSFRRLEDIDISKYNIRQEQYAVIYPITVMPRESVYSVYLEAQKRAMQAGIAFLSGGVSKRLVVRQLRPQDLGLPGPEWMFQVRSGRNTLLRYRVRDDQAIVIFGFYNQSPSPKVVQLEVLRGGVRRLIIVMQELYTRGYDPMGVLADFEVFRPGDEVELIGHAIGEGEEILGVMGYVAEPEGRLNRAGL</sequence>
<name>D9Q1R2_ACIS3</name>
<gene>
    <name evidence="1" type="ordered locus">ASAC_0844</name>
</gene>
<dbReference type="Proteomes" id="UP000000346">
    <property type="component" value="Chromosome"/>
</dbReference>
<dbReference type="HOGENOM" id="CLU_1412287_0_0_2"/>
<dbReference type="AlphaFoldDB" id="D9Q1R2"/>
<reference evidence="1 2" key="1">
    <citation type="journal article" date="2010" name="Appl. Environ. Microbiol.">
        <title>The genome sequence of the crenarchaeon Acidilobus saccharovorans supports a new order, Acidilobales, and suggests an important ecological role in terrestrial acidic hot springs.</title>
        <authorList>
            <person name="Mardanov A.V."/>
            <person name="Svetlitchnyi V.A."/>
            <person name="Beletsky A.V."/>
            <person name="Prokofeva M.I."/>
            <person name="Bonch-Osmolovskaya E.A."/>
            <person name="Ravin N.V."/>
            <person name="Skryabin K.G."/>
        </authorList>
    </citation>
    <scope>NUCLEOTIDE SEQUENCE [LARGE SCALE GENOMIC DNA]</scope>
    <source>
        <strain evidence="2">DSM 16705 / JCM 18335 / VKM B-2471 / 345-15</strain>
    </source>
</reference>
<proteinExistence type="predicted"/>
<keyword evidence="2" id="KW-1185">Reference proteome</keyword>
<organism evidence="1 2">
    <name type="scientific">Acidilobus saccharovorans (strain DSM 16705 / JCM 18335 / VKM B-2471 / 345-15)</name>
    <dbReference type="NCBI Taxonomy" id="666510"/>
    <lineage>
        <taxon>Archaea</taxon>
        <taxon>Thermoproteota</taxon>
        <taxon>Thermoprotei</taxon>
        <taxon>Acidilobales</taxon>
        <taxon>Acidilobaceae</taxon>
        <taxon>Acidilobus</taxon>
    </lineage>
</organism>
<accession>D9Q1R2</accession>